<feature type="transmembrane region" description="Helical" evidence="8">
    <location>
        <begin position="378"/>
        <end position="396"/>
    </location>
</feature>
<feature type="transmembrane region" description="Helical" evidence="8">
    <location>
        <begin position="91"/>
        <end position="108"/>
    </location>
</feature>
<protein>
    <submittedName>
        <fullName evidence="10">Transporter</fullName>
    </submittedName>
</protein>
<organism evidence="10 11">
    <name type="scientific">Corynebacterium poyangense</name>
    <dbReference type="NCBI Taxonomy" id="2684405"/>
    <lineage>
        <taxon>Bacteria</taxon>
        <taxon>Bacillati</taxon>
        <taxon>Actinomycetota</taxon>
        <taxon>Actinomycetes</taxon>
        <taxon>Mycobacteriales</taxon>
        <taxon>Corynebacteriaceae</taxon>
        <taxon>Corynebacterium</taxon>
    </lineage>
</organism>
<dbReference type="EMBL" id="CP046884">
    <property type="protein sequence ID" value="QNQ89670.1"/>
    <property type="molecule type" value="Genomic_DNA"/>
</dbReference>
<feature type="transmembrane region" description="Helical" evidence="8">
    <location>
        <begin position="6"/>
        <end position="24"/>
    </location>
</feature>
<keyword evidence="4" id="KW-1003">Cell membrane</keyword>
<dbReference type="InterPro" id="IPR050144">
    <property type="entry name" value="AAE_transporter"/>
</dbReference>
<dbReference type="Pfam" id="PF02080">
    <property type="entry name" value="TrkA_C"/>
    <property type="match status" value="1"/>
</dbReference>
<gene>
    <name evidence="10" type="ORF">GP475_02695</name>
</gene>
<evidence type="ECO:0000256" key="8">
    <source>
        <dbReference type="SAM" id="Phobius"/>
    </source>
</evidence>
<feature type="transmembrane region" description="Helical" evidence="8">
    <location>
        <begin position="416"/>
        <end position="434"/>
    </location>
</feature>
<keyword evidence="11" id="KW-1185">Reference proteome</keyword>
<reference evidence="10 11" key="1">
    <citation type="submission" date="2019-12" db="EMBL/GenBank/DDBJ databases">
        <title>Corynebacterium sp. nov., isolated from feces of the Anser Albifrons in China.</title>
        <authorList>
            <person name="Liu Q."/>
        </authorList>
    </citation>
    <scope>NUCLEOTIDE SEQUENCE [LARGE SCALE GENOMIC DNA]</scope>
    <source>
        <strain evidence="10 11">4H37-19</strain>
    </source>
</reference>
<dbReference type="Gene3D" id="3.30.70.1450">
    <property type="entry name" value="Regulator of K+ conductance, C-terminal domain"/>
    <property type="match status" value="1"/>
</dbReference>
<feature type="transmembrane region" description="Helical" evidence="8">
    <location>
        <begin position="507"/>
        <end position="529"/>
    </location>
</feature>
<accession>A0A7H0SM95</accession>
<evidence type="ECO:0000313" key="10">
    <source>
        <dbReference type="EMBL" id="QNQ89670.1"/>
    </source>
</evidence>
<dbReference type="KEGG" id="cpoy:GP475_02695"/>
<comment type="subcellular location">
    <subcellularLocation>
        <location evidence="1">Cell membrane</location>
        <topology evidence="1">Multi-pass membrane protein</topology>
    </subcellularLocation>
</comment>
<sequence>MLNVLAAQPLIALAFILSVGLALGKIRIAGISLGAAAVLFVALAVSALNSDIVIPAFVYQFGLALFVYAIGLSAGGRFFAEFRTRGWKMNAFLVLLMVVLGVIAWILIRSIGLETQQGAGMFAGALSSTPGMAAVVETFTGSTTPVVGYSLAYPGGVVGVILVAAVGASVANVNHREDARSEGLIQEPLEWRAVRLAAGIDCLARDLPERCGADIIATRMVHDQRHHELVEPTQRITGGQLIILNGTADALNTAVPHLGVEEQTDIAEADLVYQRLTVSNPTVAGHTVEQLRTHEHGFLIARIREGDNDVVPRDNTVVNLSDRVRVVARRDNIPRARALLGDSEKALANVDLLPMSLGLLLGLLLGAIPVPLPGGATVSLGFGGGPIVAGLILGALVRTGKVNWQLPYHANRTLSALGLSLFLAGVGTTAGPSFAKALTDFSSLKYIAVGLGITVLYTLLCGVVGTKLLGLTWDESMGMAAGLSTNPAVMSYLNVQTKTELAERGYATVYPTAMIGKIILCQLLAVILMA</sequence>
<dbReference type="GO" id="GO:0005886">
    <property type="term" value="C:plasma membrane"/>
    <property type="evidence" value="ECO:0007669"/>
    <property type="project" value="UniProtKB-SubCell"/>
</dbReference>
<dbReference type="InterPro" id="IPR006037">
    <property type="entry name" value="RCK_C"/>
</dbReference>
<feature type="transmembrane region" description="Helical" evidence="8">
    <location>
        <begin position="56"/>
        <end position="79"/>
    </location>
</feature>
<feature type="transmembrane region" description="Helical" evidence="8">
    <location>
        <begin position="446"/>
        <end position="465"/>
    </location>
</feature>
<feature type="transmembrane region" description="Helical" evidence="8">
    <location>
        <begin position="151"/>
        <end position="171"/>
    </location>
</feature>
<evidence type="ECO:0000256" key="7">
    <source>
        <dbReference type="ARBA" id="ARBA00023136"/>
    </source>
</evidence>
<dbReference type="Pfam" id="PF06826">
    <property type="entry name" value="Asp-Al_Ex"/>
    <property type="match status" value="2"/>
</dbReference>
<feature type="domain" description="RCK C-terminal" evidence="9">
    <location>
        <begin position="258"/>
        <end position="342"/>
    </location>
</feature>
<comment type="similarity">
    <text evidence="2">Belongs to the AAE transporter (TC 2.A.81) family.</text>
</comment>
<dbReference type="InterPro" id="IPR036721">
    <property type="entry name" value="RCK_C_sf"/>
</dbReference>
<keyword evidence="3" id="KW-0813">Transport</keyword>
<feature type="transmembrane region" description="Helical" evidence="8">
    <location>
        <begin position="31"/>
        <end position="50"/>
    </location>
</feature>
<dbReference type="PANTHER" id="PTHR30445">
    <property type="entry name" value="K(+)_H(+) ANTIPORTER SUBUNIT KHTT"/>
    <property type="match status" value="1"/>
</dbReference>
<dbReference type="InterPro" id="IPR006512">
    <property type="entry name" value="YidE_YbjL"/>
</dbReference>
<evidence type="ECO:0000256" key="5">
    <source>
        <dbReference type="ARBA" id="ARBA00022692"/>
    </source>
</evidence>
<keyword evidence="6 8" id="KW-1133">Transmembrane helix</keyword>
<evidence type="ECO:0000256" key="3">
    <source>
        <dbReference type="ARBA" id="ARBA00022448"/>
    </source>
</evidence>
<feature type="transmembrane region" description="Helical" evidence="8">
    <location>
        <begin position="352"/>
        <end position="372"/>
    </location>
</feature>
<dbReference type="AlphaFoldDB" id="A0A7H0SM95"/>
<evidence type="ECO:0000313" key="11">
    <source>
        <dbReference type="Proteomes" id="UP000516320"/>
    </source>
</evidence>
<evidence type="ECO:0000256" key="1">
    <source>
        <dbReference type="ARBA" id="ARBA00004651"/>
    </source>
</evidence>
<dbReference type="GO" id="GO:0008324">
    <property type="term" value="F:monoatomic cation transmembrane transporter activity"/>
    <property type="evidence" value="ECO:0007669"/>
    <property type="project" value="InterPro"/>
</dbReference>
<proteinExistence type="inferred from homology"/>
<dbReference type="RefSeq" id="WP_187975122.1">
    <property type="nucleotide sequence ID" value="NZ_CP046884.1"/>
</dbReference>
<evidence type="ECO:0000256" key="2">
    <source>
        <dbReference type="ARBA" id="ARBA00009854"/>
    </source>
</evidence>
<dbReference type="PANTHER" id="PTHR30445:SF3">
    <property type="entry name" value="TRANSPORT PROTEIN YIDE-RELATED"/>
    <property type="match status" value="1"/>
</dbReference>
<dbReference type="SUPFAM" id="SSF116726">
    <property type="entry name" value="TrkA C-terminal domain-like"/>
    <property type="match status" value="1"/>
</dbReference>
<dbReference type="Proteomes" id="UP000516320">
    <property type="component" value="Chromosome"/>
</dbReference>
<keyword evidence="7 8" id="KW-0472">Membrane</keyword>
<keyword evidence="5 8" id="KW-0812">Transmembrane</keyword>
<dbReference type="NCBIfam" id="TIGR01625">
    <property type="entry name" value="YidE_YbjL_dupl"/>
    <property type="match status" value="2"/>
</dbReference>
<dbReference type="PROSITE" id="PS51202">
    <property type="entry name" value="RCK_C"/>
    <property type="match status" value="1"/>
</dbReference>
<dbReference type="GO" id="GO:0006813">
    <property type="term" value="P:potassium ion transport"/>
    <property type="evidence" value="ECO:0007669"/>
    <property type="project" value="InterPro"/>
</dbReference>
<evidence type="ECO:0000259" key="9">
    <source>
        <dbReference type="PROSITE" id="PS51202"/>
    </source>
</evidence>
<evidence type="ECO:0000256" key="4">
    <source>
        <dbReference type="ARBA" id="ARBA00022475"/>
    </source>
</evidence>
<name>A0A7H0SM95_9CORY</name>
<evidence type="ECO:0000256" key="6">
    <source>
        <dbReference type="ARBA" id="ARBA00022989"/>
    </source>
</evidence>